<protein>
    <recommendedName>
        <fullName evidence="1">START domain-containing protein</fullName>
    </recommendedName>
</protein>
<accession>A0A2W5SYC8</accession>
<sequence length="203" mass="22365">MNALVPVVLSQFPMDVFENSAAFKEVDKGNYGTLFKREVKGSPYPEHRVEVVTETSVSALCQAVYDMGTSGETDGLALHKTLKDEGDVRVVYEQLAIPVVSNRDYAMTVARWPNLEGGKCRIRFRATNDAAPKLPEGYVRMDKLWGEWLFEPTDGGKTKLTYTMFSDPSGAVPPFLVQGSLLKAVKDSVNKALAKGKAAEKKK</sequence>
<dbReference type="GO" id="GO:0008289">
    <property type="term" value="F:lipid binding"/>
    <property type="evidence" value="ECO:0007669"/>
    <property type="project" value="InterPro"/>
</dbReference>
<feature type="domain" description="START" evidence="1">
    <location>
        <begin position="77"/>
        <end position="184"/>
    </location>
</feature>
<dbReference type="InterPro" id="IPR002913">
    <property type="entry name" value="START_lipid-bd_dom"/>
</dbReference>
<reference evidence="2 3" key="1">
    <citation type="submission" date="2017-08" db="EMBL/GenBank/DDBJ databases">
        <title>Infants hospitalized years apart are colonized by the same room-sourced microbial strains.</title>
        <authorList>
            <person name="Brooks B."/>
            <person name="Olm M.R."/>
            <person name="Firek B.A."/>
            <person name="Baker R."/>
            <person name="Thomas B.C."/>
            <person name="Morowitz M.J."/>
            <person name="Banfield J.F."/>
        </authorList>
    </citation>
    <scope>NUCLEOTIDE SEQUENCE [LARGE SCALE GENOMIC DNA]</scope>
    <source>
        <strain evidence="2">S2_003_000_R2_14</strain>
    </source>
</reference>
<dbReference type="EMBL" id="QFQP01000055">
    <property type="protein sequence ID" value="PZR04596.1"/>
    <property type="molecule type" value="Genomic_DNA"/>
</dbReference>
<dbReference type="Proteomes" id="UP000249061">
    <property type="component" value="Unassembled WGS sequence"/>
</dbReference>
<organism evidence="2 3">
    <name type="scientific">Archangium gephyra</name>
    <dbReference type="NCBI Taxonomy" id="48"/>
    <lineage>
        <taxon>Bacteria</taxon>
        <taxon>Pseudomonadati</taxon>
        <taxon>Myxococcota</taxon>
        <taxon>Myxococcia</taxon>
        <taxon>Myxococcales</taxon>
        <taxon>Cystobacterineae</taxon>
        <taxon>Archangiaceae</taxon>
        <taxon>Archangium</taxon>
    </lineage>
</organism>
<evidence type="ECO:0000313" key="3">
    <source>
        <dbReference type="Proteomes" id="UP000249061"/>
    </source>
</evidence>
<gene>
    <name evidence="2" type="ORF">DI536_33930</name>
</gene>
<evidence type="ECO:0000259" key="1">
    <source>
        <dbReference type="Pfam" id="PF01852"/>
    </source>
</evidence>
<dbReference type="AlphaFoldDB" id="A0A2W5SYC8"/>
<proteinExistence type="predicted"/>
<dbReference type="Gene3D" id="3.30.530.20">
    <property type="match status" value="1"/>
</dbReference>
<evidence type="ECO:0000313" key="2">
    <source>
        <dbReference type="EMBL" id="PZR04596.1"/>
    </source>
</evidence>
<dbReference type="SUPFAM" id="SSF55961">
    <property type="entry name" value="Bet v1-like"/>
    <property type="match status" value="1"/>
</dbReference>
<comment type="caution">
    <text evidence="2">The sequence shown here is derived from an EMBL/GenBank/DDBJ whole genome shotgun (WGS) entry which is preliminary data.</text>
</comment>
<dbReference type="InterPro" id="IPR023393">
    <property type="entry name" value="START-like_dom_sf"/>
</dbReference>
<dbReference type="Pfam" id="PF01852">
    <property type="entry name" value="START"/>
    <property type="match status" value="1"/>
</dbReference>
<name>A0A2W5SYC8_9BACT</name>